<feature type="compositionally biased region" description="Low complexity" evidence="1">
    <location>
        <begin position="124"/>
        <end position="139"/>
    </location>
</feature>
<feature type="region of interest" description="Disordered" evidence="1">
    <location>
        <begin position="153"/>
        <end position="213"/>
    </location>
</feature>
<proteinExistence type="predicted"/>
<dbReference type="EMBL" id="QZWG01000019">
    <property type="protein sequence ID" value="RZB47082.1"/>
    <property type="molecule type" value="Genomic_DNA"/>
</dbReference>
<dbReference type="Proteomes" id="UP000053555">
    <property type="component" value="Unassembled WGS sequence"/>
</dbReference>
<evidence type="ECO:0000313" key="2">
    <source>
        <dbReference type="EMBL" id="KHN22755.1"/>
    </source>
</evidence>
<evidence type="ECO:0000313" key="4">
    <source>
        <dbReference type="Proteomes" id="UP000289340"/>
    </source>
</evidence>
<feature type="compositionally biased region" description="Basic and acidic residues" evidence="1">
    <location>
        <begin position="199"/>
        <end position="212"/>
    </location>
</feature>
<dbReference type="EMBL" id="KN656942">
    <property type="protein sequence ID" value="KHN22755.1"/>
    <property type="molecule type" value="Genomic_DNA"/>
</dbReference>
<protein>
    <submittedName>
        <fullName evidence="2">Uncharacterized protein</fullName>
    </submittedName>
</protein>
<dbReference type="Gramene" id="XM_028363248.1">
    <property type="protein sequence ID" value="XP_028219049.1"/>
    <property type="gene ID" value="LOC114400676"/>
</dbReference>
<organism evidence="2">
    <name type="scientific">Glycine soja</name>
    <name type="common">Wild soybean</name>
    <dbReference type="NCBI Taxonomy" id="3848"/>
    <lineage>
        <taxon>Eukaryota</taxon>
        <taxon>Viridiplantae</taxon>
        <taxon>Streptophyta</taxon>
        <taxon>Embryophyta</taxon>
        <taxon>Tracheophyta</taxon>
        <taxon>Spermatophyta</taxon>
        <taxon>Magnoliopsida</taxon>
        <taxon>eudicotyledons</taxon>
        <taxon>Gunneridae</taxon>
        <taxon>Pentapetalae</taxon>
        <taxon>rosids</taxon>
        <taxon>fabids</taxon>
        <taxon>Fabales</taxon>
        <taxon>Fabaceae</taxon>
        <taxon>Papilionoideae</taxon>
        <taxon>50 kb inversion clade</taxon>
        <taxon>NPAAA clade</taxon>
        <taxon>indigoferoid/millettioid clade</taxon>
        <taxon>Phaseoleae</taxon>
        <taxon>Glycine</taxon>
        <taxon>Glycine subgen. Soja</taxon>
    </lineage>
</organism>
<dbReference type="PANTHER" id="PTHR34280">
    <property type="entry name" value="OS01G0920100 PROTEIN"/>
    <property type="match status" value="1"/>
</dbReference>
<dbReference type="Proteomes" id="UP000289340">
    <property type="component" value="Chromosome 19"/>
</dbReference>
<gene>
    <name evidence="3" type="ORF">D0Y65_050923</name>
    <name evidence="2" type="ORF">glysoja_045281</name>
</gene>
<evidence type="ECO:0000313" key="3">
    <source>
        <dbReference type="EMBL" id="RZB47082.1"/>
    </source>
</evidence>
<dbReference type="InterPro" id="IPR038947">
    <property type="entry name" value="At3g27210-like"/>
</dbReference>
<sequence length="245" mass="26998">MGLCSSVHRNEQTNMKHLTLSFESKTESLVIPPSPFKDKDKAINGNFVVADDDAAFKAQQWSPSRSTTTFSVTDCGDNDGKEESFFDSKAWLDSDCDDDFYSVKGEFTPSRGSTPVHHIFLNKTTPSEPGSVPEPSPTTQKKKLLDLFRESVRENQSDAENTSEIEKKEVKPTTVHDPKSAHSTPYVSGGNSACSSERTMNDDHAPIREKPVKSVQCCLPSLASCRSFSERKRKTSPAITDNGKA</sequence>
<feature type="compositionally biased region" description="Polar residues" evidence="1">
    <location>
        <begin position="181"/>
        <end position="198"/>
    </location>
</feature>
<reference evidence="2" key="1">
    <citation type="submission" date="2014-07" db="EMBL/GenBank/DDBJ databases">
        <title>Identification of a novel salt tolerance gene in wild soybean by whole-genome sequencing.</title>
        <authorList>
            <person name="Lam H.-M."/>
            <person name="Qi X."/>
            <person name="Li M.-W."/>
            <person name="Liu X."/>
            <person name="Xie M."/>
            <person name="Ni M."/>
            <person name="Xu X."/>
        </authorList>
    </citation>
    <scope>NUCLEOTIDE SEQUENCE [LARGE SCALE GENOMIC DNA]</scope>
    <source>
        <tissue evidence="2">Root</tissue>
    </source>
</reference>
<feature type="region of interest" description="Disordered" evidence="1">
    <location>
        <begin position="110"/>
        <end position="141"/>
    </location>
</feature>
<dbReference type="PANTHER" id="PTHR34280:SF2">
    <property type="entry name" value="OS01G0920100 PROTEIN"/>
    <property type="match status" value="1"/>
</dbReference>
<dbReference type="AlphaFoldDB" id="A0A0B2QMU5"/>
<accession>A0A0B2QMU5</accession>
<reference evidence="3 4" key="2">
    <citation type="submission" date="2018-09" db="EMBL/GenBank/DDBJ databases">
        <title>A high-quality reference genome of wild soybean provides a powerful tool to mine soybean genomes.</title>
        <authorList>
            <person name="Xie M."/>
            <person name="Chung C.Y.L."/>
            <person name="Li M.-W."/>
            <person name="Wong F.-L."/>
            <person name="Chan T.-F."/>
            <person name="Lam H.-M."/>
        </authorList>
    </citation>
    <scope>NUCLEOTIDE SEQUENCE [LARGE SCALE GENOMIC DNA]</scope>
    <source>
        <strain evidence="4">cv. W05</strain>
        <tissue evidence="3">Hypocotyl of etiolated seedlings</tissue>
    </source>
</reference>
<evidence type="ECO:0000256" key="1">
    <source>
        <dbReference type="SAM" id="MobiDB-lite"/>
    </source>
</evidence>
<keyword evidence="4" id="KW-1185">Reference proteome</keyword>
<feature type="compositionally biased region" description="Basic and acidic residues" evidence="1">
    <location>
        <begin position="164"/>
        <end position="180"/>
    </location>
</feature>
<name>A0A0B2QMU5_GLYSO</name>